<dbReference type="AlphaFoldDB" id="V7B963"/>
<dbReference type="PROSITE" id="PS50119">
    <property type="entry name" value="ZF_BBOX"/>
    <property type="match status" value="1"/>
</dbReference>
<evidence type="ECO:0000313" key="7">
    <source>
        <dbReference type="Proteomes" id="UP000000226"/>
    </source>
</evidence>
<dbReference type="OMA" id="HFRRRIC"/>
<protein>
    <recommendedName>
        <fullName evidence="5">B box-type domain-containing protein</fullName>
    </recommendedName>
</protein>
<evidence type="ECO:0000313" key="6">
    <source>
        <dbReference type="EMBL" id="ESW14115.1"/>
    </source>
</evidence>
<keyword evidence="1" id="KW-0479">Metal-binding</keyword>
<evidence type="ECO:0000256" key="4">
    <source>
        <dbReference type="PROSITE-ProRule" id="PRU00024"/>
    </source>
</evidence>
<feature type="domain" description="B box-type" evidence="5">
    <location>
        <begin position="1"/>
        <end position="46"/>
    </location>
</feature>
<keyword evidence="2 4" id="KW-0863">Zinc-finger</keyword>
<evidence type="ECO:0000256" key="2">
    <source>
        <dbReference type="ARBA" id="ARBA00022771"/>
    </source>
</evidence>
<dbReference type="STRING" id="3885.V7B963"/>
<dbReference type="InterPro" id="IPR000315">
    <property type="entry name" value="Znf_B-box"/>
</dbReference>
<reference evidence="7" key="1">
    <citation type="journal article" date="2014" name="Nat. Genet.">
        <title>A reference genome for common bean and genome-wide analysis of dual domestications.</title>
        <authorList>
            <person name="Schmutz J."/>
            <person name="McClean P.E."/>
            <person name="Mamidi S."/>
            <person name="Wu G.A."/>
            <person name="Cannon S.B."/>
            <person name="Grimwood J."/>
            <person name="Jenkins J."/>
            <person name="Shu S."/>
            <person name="Song Q."/>
            <person name="Chavarro C."/>
            <person name="Torres-Torres M."/>
            <person name="Geffroy V."/>
            <person name="Moghaddam S.M."/>
            <person name="Gao D."/>
            <person name="Abernathy B."/>
            <person name="Barry K."/>
            <person name="Blair M."/>
            <person name="Brick M.A."/>
            <person name="Chovatia M."/>
            <person name="Gepts P."/>
            <person name="Goodstein D.M."/>
            <person name="Gonzales M."/>
            <person name="Hellsten U."/>
            <person name="Hyten D.L."/>
            <person name="Jia G."/>
            <person name="Kelly J.D."/>
            <person name="Kudrna D."/>
            <person name="Lee R."/>
            <person name="Richard M.M."/>
            <person name="Miklas P.N."/>
            <person name="Osorno J.M."/>
            <person name="Rodrigues J."/>
            <person name="Thareau V."/>
            <person name="Urrea C.A."/>
            <person name="Wang M."/>
            <person name="Yu Y."/>
            <person name="Zhang M."/>
            <person name="Wing R.A."/>
            <person name="Cregan P.B."/>
            <person name="Rokhsar D.S."/>
            <person name="Jackson S.A."/>
        </authorList>
    </citation>
    <scope>NUCLEOTIDE SEQUENCE [LARGE SCALE GENOMIC DNA]</scope>
    <source>
        <strain evidence="7">cv. G19833</strain>
    </source>
</reference>
<organism evidence="6 7">
    <name type="scientific">Phaseolus vulgaris</name>
    <name type="common">Kidney bean</name>
    <name type="synonym">French bean</name>
    <dbReference type="NCBI Taxonomy" id="3885"/>
    <lineage>
        <taxon>Eukaryota</taxon>
        <taxon>Viridiplantae</taxon>
        <taxon>Streptophyta</taxon>
        <taxon>Embryophyta</taxon>
        <taxon>Tracheophyta</taxon>
        <taxon>Spermatophyta</taxon>
        <taxon>Magnoliopsida</taxon>
        <taxon>eudicotyledons</taxon>
        <taxon>Gunneridae</taxon>
        <taxon>Pentapetalae</taxon>
        <taxon>rosids</taxon>
        <taxon>fabids</taxon>
        <taxon>Fabales</taxon>
        <taxon>Fabaceae</taxon>
        <taxon>Papilionoideae</taxon>
        <taxon>50 kb inversion clade</taxon>
        <taxon>NPAAA clade</taxon>
        <taxon>indigoferoid/millettioid clade</taxon>
        <taxon>Phaseoleae</taxon>
        <taxon>Phaseolus</taxon>
    </lineage>
</organism>
<dbReference type="PANTHER" id="PTHR31717:SF81">
    <property type="entry name" value="B-BOX ZINC FINGER PROTEIN 32-LIKE"/>
    <property type="match status" value="1"/>
</dbReference>
<dbReference type="CDD" id="cd19821">
    <property type="entry name" value="Bbox1_BBX-like"/>
    <property type="match status" value="1"/>
</dbReference>
<dbReference type="Proteomes" id="UP000000226">
    <property type="component" value="Chromosome 8"/>
</dbReference>
<dbReference type="GO" id="GO:0008270">
    <property type="term" value="F:zinc ion binding"/>
    <property type="evidence" value="ECO:0007669"/>
    <property type="project" value="UniProtKB-KW"/>
</dbReference>
<name>V7B963_PHAVU</name>
<dbReference type="Gramene" id="ESW14115">
    <property type="protein sequence ID" value="ESW14115"/>
    <property type="gene ID" value="PHAVU_008G254400g"/>
</dbReference>
<sequence>MGKACELCSNRASFYCPSDSAFLCCDCDAAVHAANFLVARHFRRRICSECNRFTGIHISGAALPSTCTSCSPEKPPSDDVDSLPSSSTCVSTSESCAAEKIKATRAAAGKKRRRSFWSSVIDDASQEAKKKRNSVGSVELEQEQEEVFGKWSREIGLGLGLGLGENGNRVASHALNVCLGKWNLLPFRVAAATSLWQGLRFCGDRSLATWQNLARLEKISGVPANLILAAHANLARVFTLPRELHEGWGES</sequence>
<dbReference type="SMART" id="SM00336">
    <property type="entry name" value="BBOX"/>
    <property type="match status" value="1"/>
</dbReference>
<keyword evidence="7" id="KW-1185">Reference proteome</keyword>
<evidence type="ECO:0000259" key="5">
    <source>
        <dbReference type="PROSITE" id="PS50119"/>
    </source>
</evidence>
<accession>V7B963</accession>
<dbReference type="eggNOG" id="ENOG502RZSP">
    <property type="taxonomic scope" value="Eukaryota"/>
</dbReference>
<dbReference type="InterPro" id="IPR049808">
    <property type="entry name" value="CONSTANS-like_Bbox1"/>
</dbReference>
<dbReference type="SMR" id="V7B963"/>
<gene>
    <name evidence="6" type="ORF">PHAVU_008G254400g</name>
</gene>
<proteinExistence type="predicted"/>
<keyword evidence="3" id="KW-0862">Zinc</keyword>
<dbReference type="EMBL" id="CM002295">
    <property type="protein sequence ID" value="ESW14115.1"/>
    <property type="molecule type" value="Genomic_DNA"/>
</dbReference>
<dbReference type="OrthoDB" id="153872at2759"/>
<dbReference type="PANTHER" id="PTHR31717">
    <property type="entry name" value="ZINC FINGER PROTEIN CONSTANS-LIKE 10"/>
    <property type="match status" value="1"/>
</dbReference>
<evidence type="ECO:0000256" key="1">
    <source>
        <dbReference type="ARBA" id="ARBA00022723"/>
    </source>
</evidence>
<evidence type="ECO:0000256" key="3">
    <source>
        <dbReference type="ARBA" id="ARBA00022833"/>
    </source>
</evidence>